<proteinExistence type="predicted"/>
<dbReference type="InterPro" id="IPR036388">
    <property type="entry name" value="WH-like_DNA-bd_sf"/>
</dbReference>
<evidence type="ECO:0000256" key="2">
    <source>
        <dbReference type="ARBA" id="ARBA00023125"/>
    </source>
</evidence>
<accession>A0A2V4MI71</accession>
<dbReference type="PANTHER" id="PTHR33164">
    <property type="entry name" value="TRANSCRIPTIONAL REGULATOR, MARR FAMILY"/>
    <property type="match status" value="1"/>
</dbReference>
<dbReference type="InterPro" id="IPR039422">
    <property type="entry name" value="MarR/SlyA-like"/>
</dbReference>
<dbReference type="Proteomes" id="UP000248012">
    <property type="component" value="Unassembled WGS sequence"/>
</dbReference>
<dbReference type="Pfam" id="PF12802">
    <property type="entry name" value="MarR_2"/>
    <property type="match status" value="1"/>
</dbReference>
<dbReference type="SUPFAM" id="SSF46785">
    <property type="entry name" value="Winged helix' DNA-binding domain"/>
    <property type="match status" value="1"/>
</dbReference>
<dbReference type="GO" id="GO:0006950">
    <property type="term" value="P:response to stress"/>
    <property type="evidence" value="ECO:0007669"/>
    <property type="project" value="TreeGrafter"/>
</dbReference>
<dbReference type="AlphaFoldDB" id="A0A2V4MI71"/>
<dbReference type="Gene3D" id="1.10.10.10">
    <property type="entry name" value="Winged helix-like DNA-binding domain superfamily/Winged helix DNA-binding domain"/>
    <property type="match status" value="1"/>
</dbReference>
<evidence type="ECO:0000256" key="3">
    <source>
        <dbReference type="ARBA" id="ARBA00023163"/>
    </source>
</evidence>
<keyword evidence="2" id="KW-0238">DNA-binding</keyword>
<gene>
    <name evidence="5" type="ORF">DI396_16110</name>
</gene>
<dbReference type="InterPro" id="IPR000835">
    <property type="entry name" value="HTH_MarR-typ"/>
</dbReference>
<reference evidence="5 6" key="1">
    <citation type="submission" date="2018-05" db="EMBL/GenBank/DDBJ databases">
        <title>Oceanovita maritima gen. nov., sp. nov., a marine bacterium in the family Rhodobacteraceae isolated from surface seawater of Lundu port Xiamen, China.</title>
        <authorList>
            <person name="Hetharua B.H."/>
            <person name="Min D."/>
            <person name="Liao H."/>
            <person name="Tian Y."/>
        </authorList>
    </citation>
    <scope>NUCLEOTIDE SEQUENCE [LARGE SCALE GENOMIC DNA]</scope>
    <source>
        <strain evidence="5 6">FSX-11</strain>
    </source>
</reference>
<dbReference type="PANTHER" id="PTHR33164:SF104">
    <property type="entry name" value="TRANSCRIPTIONAL REGULATORY PROTEIN"/>
    <property type="match status" value="1"/>
</dbReference>
<dbReference type="InterPro" id="IPR023187">
    <property type="entry name" value="Tscrpt_reg_MarR-type_CS"/>
</dbReference>
<name>A0A2V4MI71_9RHOB</name>
<dbReference type="GO" id="GO:0003677">
    <property type="term" value="F:DNA binding"/>
    <property type="evidence" value="ECO:0007669"/>
    <property type="project" value="UniProtKB-KW"/>
</dbReference>
<evidence type="ECO:0000313" key="6">
    <source>
        <dbReference type="Proteomes" id="UP000248012"/>
    </source>
</evidence>
<keyword evidence="1" id="KW-0805">Transcription regulation</keyword>
<dbReference type="InterPro" id="IPR036390">
    <property type="entry name" value="WH_DNA-bd_sf"/>
</dbReference>
<evidence type="ECO:0000256" key="1">
    <source>
        <dbReference type="ARBA" id="ARBA00023015"/>
    </source>
</evidence>
<feature type="domain" description="HTH marR-type" evidence="4">
    <location>
        <begin position="6"/>
        <end position="142"/>
    </location>
</feature>
<dbReference type="PROSITE" id="PS01117">
    <property type="entry name" value="HTH_MARR_1"/>
    <property type="match status" value="1"/>
</dbReference>
<dbReference type="SMART" id="SM00347">
    <property type="entry name" value="HTH_MARR"/>
    <property type="match status" value="1"/>
</dbReference>
<evidence type="ECO:0000313" key="5">
    <source>
        <dbReference type="EMBL" id="PYC46321.1"/>
    </source>
</evidence>
<dbReference type="OrthoDB" id="72352at2"/>
<keyword evidence="6" id="KW-1185">Reference proteome</keyword>
<organism evidence="5 6">
    <name type="scientific">Litorivita pollutaquae</name>
    <dbReference type="NCBI Taxonomy" id="2200892"/>
    <lineage>
        <taxon>Bacteria</taxon>
        <taxon>Pseudomonadati</taxon>
        <taxon>Pseudomonadota</taxon>
        <taxon>Alphaproteobacteria</taxon>
        <taxon>Rhodobacterales</taxon>
        <taxon>Paracoccaceae</taxon>
        <taxon>Litorivita</taxon>
    </lineage>
</organism>
<dbReference type="PRINTS" id="PR00598">
    <property type="entry name" value="HTHMARR"/>
</dbReference>
<sequence>MPDDEAQTSWARLVRVSQSVLASVEVDLRREGFPPLAQYDALLELRRAGDKGLRPFELRQEMLLAQYSVSRLVDRLVKAGFVDRHDSEDDGRGQVLKITSSGRDLLEAMWPIYGKAIQNHFAVKLSPTDIRNLAHLMAQLDTRQPVK</sequence>
<evidence type="ECO:0000259" key="4">
    <source>
        <dbReference type="PROSITE" id="PS50995"/>
    </source>
</evidence>
<keyword evidence="3" id="KW-0804">Transcription</keyword>
<dbReference type="EMBL" id="QFVT01000017">
    <property type="protein sequence ID" value="PYC46321.1"/>
    <property type="molecule type" value="Genomic_DNA"/>
</dbReference>
<comment type="caution">
    <text evidence="5">The sequence shown here is derived from an EMBL/GenBank/DDBJ whole genome shotgun (WGS) entry which is preliminary data.</text>
</comment>
<dbReference type="PROSITE" id="PS50995">
    <property type="entry name" value="HTH_MARR_2"/>
    <property type="match status" value="1"/>
</dbReference>
<dbReference type="GO" id="GO:0003700">
    <property type="term" value="F:DNA-binding transcription factor activity"/>
    <property type="evidence" value="ECO:0007669"/>
    <property type="project" value="InterPro"/>
</dbReference>
<protein>
    <submittedName>
        <fullName evidence="5">MarR family transcriptional regulator</fullName>
    </submittedName>
</protein>